<sequence>MIDEVFMFVFKDSHDEMIIDRSILERMTGFGTGPMLWCRNGLFCVIPKEVIQNALETFNIYNNVEGKILTPNVVIMWSQGIPISNLAGRALVGE</sequence>
<comment type="caution">
    <text evidence="1">The sequence shown here is derived from an EMBL/GenBank/DDBJ whole genome shotgun (WGS) entry which is preliminary data.</text>
</comment>
<name>A0A0F9EXJ9_9ZZZZ</name>
<reference evidence="1" key="1">
    <citation type="journal article" date="2015" name="Nature">
        <title>Complex archaea that bridge the gap between prokaryotes and eukaryotes.</title>
        <authorList>
            <person name="Spang A."/>
            <person name="Saw J.H."/>
            <person name="Jorgensen S.L."/>
            <person name="Zaremba-Niedzwiedzka K."/>
            <person name="Martijn J."/>
            <person name="Lind A.E."/>
            <person name="van Eijk R."/>
            <person name="Schleper C."/>
            <person name="Guy L."/>
            <person name="Ettema T.J."/>
        </authorList>
    </citation>
    <scope>NUCLEOTIDE SEQUENCE</scope>
</reference>
<dbReference type="AlphaFoldDB" id="A0A0F9EXJ9"/>
<organism evidence="1">
    <name type="scientific">marine sediment metagenome</name>
    <dbReference type="NCBI Taxonomy" id="412755"/>
    <lineage>
        <taxon>unclassified sequences</taxon>
        <taxon>metagenomes</taxon>
        <taxon>ecological metagenomes</taxon>
    </lineage>
</organism>
<accession>A0A0F9EXJ9</accession>
<evidence type="ECO:0000313" key="1">
    <source>
        <dbReference type="EMBL" id="KKL70971.1"/>
    </source>
</evidence>
<dbReference type="EMBL" id="LAZR01025733">
    <property type="protein sequence ID" value="KKL70971.1"/>
    <property type="molecule type" value="Genomic_DNA"/>
</dbReference>
<gene>
    <name evidence="1" type="ORF">LCGC14_2099580</name>
</gene>
<proteinExistence type="predicted"/>
<protein>
    <submittedName>
        <fullName evidence="1">Uncharacterized protein</fullName>
    </submittedName>
</protein>